<dbReference type="AlphaFoldDB" id="A0A367EFX5"/>
<sequence length="88" mass="9005">MLRLVIPGPAEGRTARDIWLPSVRRCAPRAIVSRHRIDPLPTRAAASRPAGRRRGRPGVGGGRSGVGGWAAGGRPRGGGRGGGRAGPA</sequence>
<name>A0A367EFX5_9ACTN</name>
<evidence type="ECO:0000313" key="2">
    <source>
        <dbReference type="EMBL" id="RCG16120.1"/>
    </source>
</evidence>
<gene>
    <name evidence="2" type="ORF">DTL70_29520</name>
</gene>
<protein>
    <submittedName>
        <fullName evidence="2">Uncharacterized protein</fullName>
    </submittedName>
</protein>
<evidence type="ECO:0000313" key="3">
    <source>
        <dbReference type="Proteomes" id="UP000252914"/>
    </source>
</evidence>
<keyword evidence="3" id="KW-1185">Reference proteome</keyword>
<comment type="caution">
    <text evidence="2">The sequence shown here is derived from an EMBL/GenBank/DDBJ whole genome shotgun (WGS) entry which is preliminary data.</text>
</comment>
<accession>A0A367EFX5</accession>
<feature type="compositionally biased region" description="Gly residues" evidence="1">
    <location>
        <begin position="57"/>
        <end position="88"/>
    </location>
</feature>
<dbReference type="EMBL" id="QOIN01000064">
    <property type="protein sequence ID" value="RCG16120.1"/>
    <property type="molecule type" value="Genomic_DNA"/>
</dbReference>
<feature type="region of interest" description="Disordered" evidence="1">
    <location>
        <begin position="37"/>
        <end position="88"/>
    </location>
</feature>
<dbReference type="Proteomes" id="UP000252914">
    <property type="component" value="Unassembled WGS sequence"/>
</dbReference>
<proteinExistence type="predicted"/>
<reference evidence="2 3" key="1">
    <citation type="submission" date="2018-06" db="EMBL/GenBank/DDBJ databases">
        <title>Streptomyces reniochalinae sp. nov. and Streptomyces diacarnus sp. nov. from marine sponges.</title>
        <authorList>
            <person name="Li L."/>
        </authorList>
    </citation>
    <scope>NUCLEOTIDE SEQUENCE [LARGE SCALE GENOMIC DNA]</scope>
    <source>
        <strain evidence="2 3">LHW51701</strain>
    </source>
</reference>
<organism evidence="2 3">
    <name type="scientific">Streptomyces diacarni</name>
    <dbReference type="NCBI Taxonomy" id="2800381"/>
    <lineage>
        <taxon>Bacteria</taxon>
        <taxon>Bacillati</taxon>
        <taxon>Actinomycetota</taxon>
        <taxon>Actinomycetes</taxon>
        <taxon>Kitasatosporales</taxon>
        <taxon>Streptomycetaceae</taxon>
        <taxon>Streptomyces</taxon>
    </lineage>
</organism>
<evidence type="ECO:0000256" key="1">
    <source>
        <dbReference type="SAM" id="MobiDB-lite"/>
    </source>
</evidence>